<proteinExistence type="predicted"/>
<dbReference type="AlphaFoldDB" id="A0A0C1QJA2"/>
<dbReference type="InterPro" id="IPR011551">
    <property type="entry name" value="NTP_PyrPHydrolase_MazG"/>
</dbReference>
<dbReference type="GO" id="GO:0047429">
    <property type="term" value="F:nucleoside triphosphate diphosphatase activity"/>
    <property type="evidence" value="ECO:0007669"/>
    <property type="project" value="TreeGrafter"/>
</dbReference>
<dbReference type="InterPro" id="IPR004518">
    <property type="entry name" value="MazG-like_dom"/>
</dbReference>
<accession>A0A0C1QJA2</accession>
<dbReference type="GO" id="GO:0006203">
    <property type="term" value="P:dGTP catabolic process"/>
    <property type="evidence" value="ECO:0007669"/>
    <property type="project" value="TreeGrafter"/>
</dbReference>
<evidence type="ECO:0000313" key="2">
    <source>
        <dbReference type="EMBL" id="KIE04278.1"/>
    </source>
</evidence>
<organism evidence="2 3">
    <name type="scientific">Candidatus Jidaibacter acanthamoebae</name>
    <dbReference type="NCBI Taxonomy" id="86105"/>
    <lineage>
        <taxon>Bacteria</taxon>
        <taxon>Pseudomonadati</taxon>
        <taxon>Pseudomonadota</taxon>
        <taxon>Alphaproteobacteria</taxon>
        <taxon>Rickettsiales</taxon>
        <taxon>Candidatus Midichloriaceae</taxon>
        <taxon>Candidatus Jidaibacter</taxon>
    </lineage>
</organism>
<gene>
    <name evidence="2" type="ORF">NF27_IN00190</name>
</gene>
<dbReference type="GO" id="GO:0046047">
    <property type="term" value="P:TTP catabolic process"/>
    <property type="evidence" value="ECO:0007669"/>
    <property type="project" value="TreeGrafter"/>
</dbReference>
<feature type="domain" description="NTP pyrophosphohydrolase MazG-like" evidence="1">
    <location>
        <begin position="32"/>
        <end position="94"/>
    </location>
</feature>
<dbReference type="Proteomes" id="UP000031258">
    <property type="component" value="Unassembled WGS sequence"/>
</dbReference>
<evidence type="ECO:0000259" key="1">
    <source>
        <dbReference type="Pfam" id="PF03819"/>
    </source>
</evidence>
<dbReference type="SUPFAM" id="SSF101386">
    <property type="entry name" value="all-alpha NTP pyrophosphatases"/>
    <property type="match status" value="1"/>
</dbReference>
<comment type="caution">
    <text evidence="2">The sequence shown here is derived from an EMBL/GenBank/DDBJ whole genome shotgun (WGS) entry which is preliminary data.</text>
</comment>
<dbReference type="GO" id="GO:0046076">
    <property type="term" value="P:dTTP catabolic process"/>
    <property type="evidence" value="ECO:0007669"/>
    <property type="project" value="TreeGrafter"/>
</dbReference>
<dbReference type="Gene3D" id="1.10.287.1080">
    <property type="entry name" value="MazG-like"/>
    <property type="match status" value="1"/>
</dbReference>
<dbReference type="GO" id="GO:0046052">
    <property type="term" value="P:UTP catabolic process"/>
    <property type="evidence" value="ECO:0007669"/>
    <property type="project" value="TreeGrafter"/>
</dbReference>
<dbReference type="PANTHER" id="PTHR30522">
    <property type="entry name" value="NUCLEOSIDE TRIPHOSPHATE PYROPHOSPHOHYDROLASE"/>
    <property type="match status" value="1"/>
</dbReference>
<dbReference type="Pfam" id="PF03819">
    <property type="entry name" value="MazG"/>
    <property type="match status" value="1"/>
</dbReference>
<dbReference type="GO" id="GO:0046081">
    <property type="term" value="P:dUTP catabolic process"/>
    <property type="evidence" value="ECO:0007669"/>
    <property type="project" value="TreeGrafter"/>
</dbReference>
<evidence type="ECO:0000313" key="3">
    <source>
        <dbReference type="Proteomes" id="UP000031258"/>
    </source>
</evidence>
<dbReference type="PATRIC" id="fig|86105.3.peg.1819"/>
<reference evidence="2 3" key="1">
    <citation type="submission" date="2014-11" db="EMBL/GenBank/DDBJ databases">
        <title>A Rickettsiales Symbiont of Amoebae With Ancient Features.</title>
        <authorList>
            <person name="Schulz F."/>
            <person name="Martijn J."/>
            <person name="Wascher F."/>
            <person name="Kostanjsek R."/>
            <person name="Ettema T.J."/>
            <person name="Horn M."/>
        </authorList>
    </citation>
    <scope>NUCLEOTIDE SEQUENCE [LARGE SCALE GENOMIC DNA]</scope>
    <source>
        <strain evidence="2 3">UWC36</strain>
    </source>
</reference>
<dbReference type="EMBL" id="JSWE01000206">
    <property type="protein sequence ID" value="KIE04278.1"/>
    <property type="molecule type" value="Genomic_DNA"/>
</dbReference>
<sequence>MYMSKMSDTALDALITLEQDTREYGFDWPNQEMIIDQAISECEEIREAILHKEPPHRIREEIGDLLHTAISLCIFSGYDVKDTLANVNEKFEARMSALKKIANERGLEDLKGQPIEFMLELWREAKKQSKR</sequence>
<dbReference type="PANTHER" id="PTHR30522:SF0">
    <property type="entry name" value="NUCLEOSIDE TRIPHOSPHATE PYROPHOSPHOHYDROLASE"/>
    <property type="match status" value="1"/>
</dbReference>
<dbReference type="STRING" id="86105.NF27_IN00190"/>
<dbReference type="GO" id="GO:0046061">
    <property type="term" value="P:dATP catabolic process"/>
    <property type="evidence" value="ECO:0007669"/>
    <property type="project" value="TreeGrafter"/>
</dbReference>
<name>A0A0C1QJA2_9RICK</name>
<protein>
    <submittedName>
        <fullName evidence="2">MazG-like protein</fullName>
    </submittedName>
</protein>
<keyword evidence="3" id="KW-1185">Reference proteome</keyword>